<evidence type="ECO:0000259" key="4">
    <source>
        <dbReference type="Pfam" id="PF10363"/>
    </source>
</evidence>
<dbReference type="InterPro" id="IPR039600">
    <property type="entry name" value="TANGO6/Rtp1"/>
</dbReference>
<dbReference type="InterPro" id="IPR019414">
    <property type="entry name" value="Rtp1_C2"/>
</dbReference>
<accession>A0A9P6AT56</accession>
<name>A0A9P6AT56_9AGAM</name>
<evidence type="ECO:0000259" key="3">
    <source>
        <dbReference type="Pfam" id="PF10304"/>
    </source>
</evidence>
<dbReference type="InterPro" id="IPR016024">
    <property type="entry name" value="ARM-type_fold"/>
</dbReference>
<feature type="compositionally biased region" description="Acidic residues" evidence="2">
    <location>
        <begin position="453"/>
        <end position="466"/>
    </location>
</feature>
<dbReference type="Proteomes" id="UP000886523">
    <property type="component" value="Unassembled WGS sequence"/>
</dbReference>
<evidence type="ECO:0000256" key="2">
    <source>
        <dbReference type="SAM" id="MobiDB-lite"/>
    </source>
</evidence>
<evidence type="ECO:0000256" key="1">
    <source>
        <dbReference type="ARBA" id="ARBA00005724"/>
    </source>
</evidence>
<evidence type="ECO:0008006" key="7">
    <source>
        <dbReference type="Google" id="ProtNLM"/>
    </source>
</evidence>
<keyword evidence="6" id="KW-1185">Reference proteome</keyword>
<reference evidence="5" key="1">
    <citation type="journal article" date="2020" name="Nat. Commun.">
        <title>Large-scale genome sequencing of mycorrhizal fungi provides insights into the early evolution of symbiotic traits.</title>
        <authorList>
            <person name="Miyauchi S."/>
            <person name="Kiss E."/>
            <person name="Kuo A."/>
            <person name="Drula E."/>
            <person name="Kohler A."/>
            <person name="Sanchez-Garcia M."/>
            <person name="Morin E."/>
            <person name="Andreopoulos B."/>
            <person name="Barry K.W."/>
            <person name="Bonito G."/>
            <person name="Buee M."/>
            <person name="Carver A."/>
            <person name="Chen C."/>
            <person name="Cichocki N."/>
            <person name="Clum A."/>
            <person name="Culley D."/>
            <person name="Crous P.W."/>
            <person name="Fauchery L."/>
            <person name="Girlanda M."/>
            <person name="Hayes R.D."/>
            <person name="Keri Z."/>
            <person name="LaButti K."/>
            <person name="Lipzen A."/>
            <person name="Lombard V."/>
            <person name="Magnuson J."/>
            <person name="Maillard F."/>
            <person name="Murat C."/>
            <person name="Nolan M."/>
            <person name="Ohm R.A."/>
            <person name="Pangilinan J."/>
            <person name="Pereira M.F."/>
            <person name="Perotto S."/>
            <person name="Peter M."/>
            <person name="Pfister S."/>
            <person name="Riley R."/>
            <person name="Sitrit Y."/>
            <person name="Stielow J.B."/>
            <person name="Szollosi G."/>
            <person name="Zifcakova L."/>
            <person name="Stursova M."/>
            <person name="Spatafora J.W."/>
            <person name="Tedersoo L."/>
            <person name="Vaario L.M."/>
            <person name="Yamada A."/>
            <person name="Yan M."/>
            <person name="Wang P."/>
            <person name="Xu J."/>
            <person name="Bruns T."/>
            <person name="Baldrian P."/>
            <person name="Vilgalys R."/>
            <person name="Dunand C."/>
            <person name="Henrissat B."/>
            <person name="Grigoriev I.V."/>
            <person name="Hibbett D."/>
            <person name="Nagy L.G."/>
            <person name="Martin F.M."/>
        </authorList>
    </citation>
    <scope>NUCLEOTIDE SEQUENCE</scope>
    <source>
        <strain evidence="5">UP504</strain>
    </source>
</reference>
<feature type="compositionally biased region" description="Low complexity" evidence="2">
    <location>
        <begin position="14"/>
        <end position="23"/>
    </location>
</feature>
<dbReference type="PANTHER" id="PTHR20959">
    <property type="entry name" value="TRANSPORT AND GOLGI ORGANIZATION PROTEIN 6 FAMILY MEMBER"/>
    <property type="match status" value="1"/>
</dbReference>
<comment type="caution">
    <text evidence="5">The sequence shown here is derived from an EMBL/GenBank/DDBJ whole genome shotgun (WGS) entry which is preliminary data.</text>
</comment>
<dbReference type="Pfam" id="PF10363">
    <property type="entry name" value="RTP1_C1"/>
    <property type="match status" value="1"/>
</dbReference>
<proteinExistence type="inferred from homology"/>
<feature type="compositionally biased region" description="Basic and acidic residues" evidence="2">
    <location>
        <begin position="442"/>
        <end position="452"/>
    </location>
</feature>
<evidence type="ECO:0000313" key="6">
    <source>
        <dbReference type="Proteomes" id="UP000886523"/>
    </source>
</evidence>
<feature type="region of interest" description="Disordered" evidence="2">
    <location>
        <begin position="417"/>
        <end position="473"/>
    </location>
</feature>
<dbReference type="SUPFAM" id="SSF48371">
    <property type="entry name" value="ARM repeat"/>
    <property type="match status" value="1"/>
</dbReference>
<organism evidence="5 6">
    <name type="scientific">Hydnum rufescens UP504</name>
    <dbReference type="NCBI Taxonomy" id="1448309"/>
    <lineage>
        <taxon>Eukaryota</taxon>
        <taxon>Fungi</taxon>
        <taxon>Dikarya</taxon>
        <taxon>Basidiomycota</taxon>
        <taxon>Agaricomycotina</taxon>
        <taxon>Agaricomycetes</taxon>
        <taxon>Cantharellales</taxon>
        <taxon>Hydnaceae</taxon>
        <taxon>Hydnum</taxon>
    </lineage>
</organism>
<protein>
    <recommendedName>
        <fullName evidence="7">RNA polymerase II assembly factor Rtp1 C-terminal domain-containing protein</fullName>
    </recommendedName>
</protein>
<dbReference type="Gene3D" id="1.25.10.10">
    <property type="entry name" value="Leucine-rich Repeat Variant"/>
    <property type="match status" value="1"/>
</dbReference>
<feature type="domain" description="RNA polymerase II assembly factor Rtp1 C-terminal" evidence="4">
    <location>
        <begin position="534"/>
        <end position="656"/>
    </location>
</feature>
<feature type="domain" description="RNA polymerase II assembly factor Rtp1 C-terminal" evidence="3">
    <location>
        <begin position="809"/>
        <end position="837"/>
    </location>
</feature>
<dbReference type="PANTHER" id="PTHR20959:SF1">
    <property type="entry name" value="TRANSPORT AND GOLGI ORGANIZATION PROTEIN 6 HOMOLOG"/>
    <property type="match status" value="1"/>
</dbReference>
<dbReference type="GO" id="GO:0009306">
    <property type="term" value="P:protein secretion"/>
    <property type="evidence" value="ECO:0007669"/>
    <property type="project" value="TreeGrafter"/>
</dbReference>
<sequence length="877" mass="95401">MTLRLFTLVFRSATPSPAGSASGEGRNAESSIPQTHITQSIVSRHATDILRPAVFLGWMKPPNQFPRETVYLLSSVQANADRLMNFLPASQSITSLGIIMSPSPGLPPPPAWLRKACSHLLSRELMRPDGVRGLFSAIFGDEDGVEEAPLTRLEYLSKVLTHPPSNVQPSEYFRILIPQLLAIIVSSRPQAVDKAAPTTPVSHRRGAAFTISRLLTSPTTAPIVNPILLPTIHSPFYSSDLASTPASGDFNKTTFQSLASLTSLLLNTDPSPTLISSLLILAEPGTKDVVEGLLKTWARTAGSADAITGWWMCLRNEWTLTNGELVVERRRQSNTIPSLTSLLDPQAAPGNPLQICPDPVQLVKFLKAAGDAVDPLRVMMHLNIVLEMVEQLGSAVLKEIEHILGFIAHALQPFPMPSKAPSPQAPSHGRNFAFPDAAPTGLRKDDLRIIDRDSDDEDEDDEDEGDAAGGDDMAFTAMGDVLQTLTLTIGDPDLTPGNTPILQVIFSHLEPFTNNPSDSIRKPALEARLIITAQALKLLQDPILPVRAHGLLMLRQLVVPPDRNNGVEHILDQSLVPAILDIFMQSVQDDDSFVFLNAVQGLAAMVHRLGRDILYRLVDIYTRGAEDPSFGVQQNDLDKRLRIGEALGQVIRRGGDALSIYAEVLVPPMLRIFRSRHVPAILRASSLSILALCADTSSISIIPWSDEMAEAAVDLIQLESVPFTSDPPNATGSLGGKASNDKPTTTATSRLAYEDSFPALATTAKTPAFRRAALHFLALLIRTAVIRSYATDQDVPLQFESFNLALEARMATIVQYVHATDQDGVVRAQAGECVELLGQLRGPEFKVGLRRALRVLDFGSVGKGIRWMHLGAYEEYI</sequence>
<dbReference type="OrthoDB" id="39591at2759"/>
<gene>
    <name evidence="5" type="ORF">BS47DRAFT_1395496</name>
</gene>
<comment type="similarity">
    <text evidence="1">Belongs to the Tango6 family.</text>
</comment>
<feature type="region of interest" description="Disordered" evidence="2">
    <location>
        <begin position="14"/>
        <end position="33"/>
    </location>
</feature>
<evidence type="ECO:0000313" key="5">
    <source>
        <dbReference type="EMBL" id="KAF9510960.1"/>
    </source>
</evidence>
<dbReference type="EMBL" id="MU129007">
    <property type="protein sequence ID" value="KAF9510960.1"/>
    <property type="molecule type" value="Genomic_DNA"/>
</dbReference>
<dbReference type="InterPro" id="IPR019451">
    <property type="entry name" value="Rtp1_C1"/>
</dbReference>
<dbReference type="Pfam" id="PF10304">
    <property type="entry name" value="RTP1_C2"/>
    <property type="match status" value="1"/>
</dbReference>
<dbReference type="AlphaFoldDB" id="A0A9P6AT56"/>
<dbReference type="InterPro" id="IPR011989">
    <property type="entry name" value="ARM-like"/>
</dbReference>